<sequence>MSNREPTRSPYQKNFQIECRSFVRKAEAIAKYAREHPNNQEYDPNSEVQRGLISLLSKIARVKDTGLDMVAETPKCSLVLKQRSYWFIRDLADQTEFEDECDDMEAQLEGLAQKVKLHEIENLWVAGFIESMALHIQDQFYV</sequence>
<organism evidence="2 3">
    <name type="scientific">Penicillium italicum</name>
    <name type="common">Blue mold</name>
    <dbReference type="NCBI Taxonomy" id="40296"/>
    <lineage>
        <taxon>Eukaryota</taxon>
        <taxon>Fungi</taxon>
        <taxon>Dikarya</taxon>
        <taxon>Ascomycota</taxon>
        <taxon>Pezizomycotina</taxon>
        <taxon>Eurotiomycetes</taxon>
        <taxon>Eurotiomycetidae</taxon>
        <taxon>Eurotiales</taxon>
        <taxon>Aspergillaceae</taxon>
        <taxon>Penicillium</taxon>
    </lineage>
</organism>
<gene>
    <name evidence="2" type="ORF">PITC_019290</name>
</gene>
<dbReference type="HOGENOM" id="CLU_1816445_0_0_1"/>
<feature type="coiled-coil region" evidence="1">
    <location>
        <begin position="94"/>
        <end position="121"/>
    </location>
</feature>
<keyword evidence="1" id="KW-0175">Coiled coil</keyword>
<name>A0A0A2L5F5_PENIT</name>
<evidence type="ECO:0000256" key="1">
    <source>
        <dbReference type="SAM" id="Coils"/>
    </source>
</evidence>
<evidence type="ECO:0000313" key="3">
    <source>
        <dbReference type="Proteomes" id="UP000030104"/>
    </source>
</evidence>
<keyword evidence="3" id="KW-1185">Reference proteome</keyword>
<evidence type="ECO:0000313" key="2">
    <source>
        <dbReference type="EMBL" id="KGO74396.1"/>
    </source>
</evidence>
<dbReference type="EMBL" id="JQGA01000620">
    <property type="protein sequence ID" value="KGO74396.1"/>
    <property type="molecule type" value="Genomic_DNA"/>
</dbReference>
<comment type="caution">
    <text evidence="2">The sequence shown here is derived from an EMBL/GenBank/DDBJ whole genome shotgun (WGS) entry which is preliminary data.</text>
</comment>
<dbReference type="Proteomes" id="UP000030104">
    <property type="component" value="Unassembled WGS sequence"/>
</dbReference>
<reference evidence="2 3" key="1">
    <citation type="journal article" date="2015" name="Mol. Plant Microbe Interact.">
        <title>Genome, transcriptome, and functional analyses of Penicillium expansum provide new insights into secondary metabolism and pathogenicity.</title>
        <authorList>
            <person name="Ballester A.R."/>
            <person name="Marcet-Houben M."/>
            <person name="Levin E."/>
            <person name="Sela N."/>
            <person name="Selma-Lazaro C."/>
            <person name="Carmona L."/>
            <person name="Wisniewski M."/>
            <person name="Droby S."/>
            <person name="Gonzalez-Candelas L."/>
            <person name="Gabaldon T."/>
        </authorList>
    </citation>
    <scope>NUCLEOTIDE SEQUENCE [LARGE SCALE GENOMIC DNA]</scope>
    <source>
        <strain evidence="2 3">PHI-1</strain>
    </source>
</reference>
<dbReference type="OMA" id="KQRSYWF"/>
<protein>
    <submittedName>
        <fullName evidence="2">Uncharacterized protein</fullName>
    </submittedName>
</protein>
<proteinExistence type="predicted"/>
<accession>A0A0A2L5F5</accession>
<dbReference type="OrthoDB" id="4314638at2759"/>
<dbReference type="PhylomeDB" id="A0A0A2L5F5"/>
<dbReference type="AlphaFoldDB" id="A0A0A2L5F5"/>